<keyword evidence="3 5" id="KW-1133">Transmembrane helix</keyword>
<evidence type="ECO:0000256" key="3">
    <source>
        <dbReference type="ARBA" id="ARBA00022989"/>
    </source>
</evidence>
<dbReference type="InterPro" id="IPR045863">
    <property type="entry name" value="CorA_TM1_TM2"/>
</dbReference>
<dbReference type="OrthoDB" id="3231000at2759"/>
<evidence type="ECO:0000256" key="1">
    <source>
        <dbReference type="ARBA" id="ARBA00004651"/>
    </source>
</evidence>
<dbReference type="PANTHER" id="PTHR46494:SF1">
    <property type="entry name" value="CORA FAMILY METAL ION TRANSPORTER (EUROFUNG)"/>
    <property type="match status" value="1"/>
</dbReference>
<dbReference type="Proteomes" id="UP000800092">
    <property type="component" value="Unassembled WGS sequence"/>
</dbReference>
<evidence type="ECO:0000256" key="2">
    <source>
        <dbReference type="ARBA" id="ARBA00022692"/>
    </source>
</evidence>
<gene>
    <name evidence="6" type="ORF">EV356DRAFT_496865</name>
</gene>
<evidence type="ECO:0000256" key="5">
    <source>
        <dbReference type="SAM" id="Phobius"/>
    </source>
</evidence>
<dbReference type="InterPro" id="IPR002523">
    <property type="entry name" value="MgTranspt_CorA/ZnTranspt_ZntB"/>
</dbReference>
<sequence length="552" mass="63407">MSFARPRPPLDQHIAYTASNATHITANILPHTSEAGDAYYIGDVYEQKPSACAQEWEIDTSHMPYLSYLKSISSRWPHLRYLADWMEVTTAPVKWKFLKDVDRAERASRTRIAMLDFPRGKKVSRTDISDAASLAALLEDRHVDHDHVEARLFVVEDLSRDVVELLGARFGIDPLFFRGHISDYLWYNTRDPWVELPDLDVVSRDRPYSHIRYVQPRYFKSPESHKQALCDAGSFNVLRRLDNDRNHKTIFDEEGTSVALIRSKSSFWIRPNKAYESGVLGVLLVDPTVTEGYPLWSGYRNFDPTPGMEDKSSSFEGPPRTSIFDDVLYWTQRLPNEDGVAFAAQPQTLVYRMLQLVCAEWLTLCRYVGARLVQIEWELENPDFRRDPSSIDASLRKLHPWRRSVPQYRSMLADTIDKLFRETSDKNTDEGLQDLQRDFEIVHKDIASLQDRIERIVLVATAIVSIEESRRAFGQNKNLTRLTYLAVVFVPLSFVSSFFSMTNDLGSLGQTFWVYFAVAIPLSFIALGVADFLHIKLLFKRLKAHLASAKGK</sequence>
<dbReference type="Pfam" id="PF01544">
    <property type="entry name" value="CorA"/>
    <property type="match status" value="1"/>
</dbReference>
<evidence type="ECO:0000313" key="7">
    <source>
        <dbReference type="Proteomes" id="UP000800092"/>
    </source>
</evidence>
<dbReference type="PANTHER" id="PTHR46494">
    <property type="entry name" value="CORA FAMILY METAL ION TRANSPORTER (EUROFUNG)"/>
    <property type="match status" value="1"/>
</dbReference>
<dbReference type="GO" id="GO:0015095">
    <property type="term" value="F:magnesium ion transmembrane transporter activity"/>
    <property type="evidence" value="ECO:0007669"/>
    <property type="project" value="TreeGrafter"/>
</dbReference>
<comment type="subcellular location">
    <subcellularLocation>
        <location evidence="1">Cell membrane</location>
        <topology evidence="1">Multi-pass membrane protein</topology>
    </subcellularLocation>
</comment>
<evidence type="ECO:0000313" key="6">
    <source>
        <dbReference type="EMBL" id="KAF2237277.1"/>
    </source>
</evidence>
<dbReference type="AlphaFoldDB" id="A0A6A6HGV2"/>
<accession>A0A6A6HGV2</accession>
<protein>
    <recommendedName>
        <fullName evidence="8">Cora-domain-containing protein</fullName>
    </recommendedName>
</protein>
<feature type="transmembrane region" description="Helical" evidence="5">
    <location>
        <begin position="479"/>
        <end position="500"/>
    </location>
</feature>
<name>A0A6A6HGV2_VIRVR</name>
<evidence type="ECO:0000256" key="4">
    <source>
        <dbReference type="ARBA" id="ARBA00023136"/>
    </source>
</evidence>
<reference evidence="6" key="1">
    <citation type="journal article" date="2020" name="Stud. Mycol.">
        <title>101 Dothideomycetes genomes: a test case for predicting lifestyles and emergence of pathogens.</title>
        <authorList>
            <person name="Haridas S."/>
            <person name="Albert R."/>
            <person name="Binder M."/>
            <person name="Bloem J."/>
            <person name="Labutti K."/>
            <person name="Salamov A."/>
            <person name="Andreopoulos B."/>
            <person name="Baker S."/>
            <person name="Barry K."/>
            <person name="Bills G."/>
            <person name="Bluhm B."/>
            <person name="Cannon C."/>
            <person name="Castanera R."/>
            <person name="Culley D."/>
            <person name="Daum C."/>
            <person name="Ezra D."/>
            <person name="Gonzalez J."/>
            <person name="Henrissat B."/>
            <person name="Kuo A."/>
            <person name="Liang C."/>
            <person name="Lipzen A."/>
            <person name="Lutzoni F."/>
            <person name="Magnuson J."/>
            <person name="Mondo S."/>
            <person name="Nolan M."/>
            <person name="Ohm R."/>
            <person name="Pangilinan J."/>
            <person name="Park H.-J."/>
            <person name="Ramirez L."/>
            <person name="Alfaro M."/>
            <person name="Sun H."/>
            <person name="Tritt A."/>
            <person name="Yoshinaga Y."/>
            <person name="Zwiers L.-H."/>
            <person name="Turgeon B."/>
            <person name="Goodwin S."/>
            <person name="Spatafora J."/>
            <person name="Crous P."/>
            <person name="Grigoriev I."/>
        </authorList>
    </citation>
    <scope>NUCLEOTIDE SEQUENCE</scope>
    <source>
        <strain evidence="6">Tuck. ex Michener</strain>
    </source>
</reference>
<organism evidence="6 7">
    <name type="scientific">Viridothelium virens</name>
    <name type="common">Speckled blister lichen</name>
    <name type="synonym">Trypethelium virens</name>
    <dbReference type="NCBI Taxonomy" id="1048519"/>
    <lineage>
        <taxon>Eukaryota</taxon>
        <taxon>Fungi</taxon>
        <taxon>Dikarya</taxon>
        <taxon>Ascomycota</taxon>
        <taxon>Pezizomycotina</taxon>
        <taxon>Dothideomycetes</taxon>
        <taxon>Dothideomycetes incertae sedis</taxon>
        <taxon>Trypetheliales</taxon>
        <taxon>Trypetheliaceae</taxon>
        <taxon>Viridothelium</taxon>
    </lineage>
</organism>
<proteinExistence type="predicted"/>
<keyword evidence="7" id="KW-1185">Reference proteome</keyword>
<keyword evidence="2 5" id="KW-0812">Transmembrane</keyword>
<dbReference type="Gene3D" id="1.20.58.340">
    <property type="entry name" value="Magnesium transport protein CorA, transmembrane region"/>
    <property type="match status" value="1"/>
</dbReference>
<dbReference type="SUPFAM" id="SSF144083">
    <property type="entry name" value="Magnesium transport protein CorA, transmembrane region"/>
    <property type="match status" value="1"/>
</dbReference>
<feature type="transmembrane region" description="Helical" evidence="5">
    <location>
        <begin position="512"/>
        <end position="533"/>
    </location>
</feature>
<dbReference type="GO" id="GO:0015087">
    <property type="term" value="F:cobalt ion transmembrane transporter activity"/>
    <property type="evidence" value="ECO:0007669"/>
    <property type="project" value="TreeGrafter"/>
</dbReference>
<dbReference type="GO" id="GO:0050897">
    <property type="term" value="F:cobalt ion binding"/>
    <property type="evidence" value="ECO:0007669"/>
    <property type="project" value="TreeGrafter"/>
</dbReference>
<evidence type="ECO:0008006" key="8">
    <source>
        <dbReference type="Google" id="ProtNLM"/>
    </source>
</evidence>
<keyword evidence="4 5" id="KW-0472">Membrane</keyword>
<dbReference type="GO" id="GO:0000287">
    <property type="term" value="F:magnesium ion binding"/>
    <property type="evidence" value="ECO:0007669"/>
    <property type="project" value="TreeGrafter"/>
</dbReference>
<dbReference type="GO" id="GO:0005886">
    <property type="term" value="C:plasma membrane"/>
    <property type="evidence" value="ECO:0007669"/>
    <property type="project" value="UniProtKB-SubCell"/>
</dbReference>
<dbReference type="EMBL" id="ML991781">
    <property type="protein sequence ID" value="KAF2237277.1"/>
    <property type="molecule type" value="Genomic_DNA"/>
</dbReference>